<name>A0ABT6DJT5_9BACT</name>
<feature type="signal peptide" evidence="1">
    <location>
        <begin position="1"/>
        <end position="23"/>
    </location>
</feature>
<dbReference type="EMBL" id="JANRMI010000003">
    <property type="protein sequence ID" value="MDG0817135.1"/>
    <property type="molecule type" value="Genomic_DNA"/>
</dbReference>
<comment type="caution">
    <text evidence="2">The sequence shown here is derived from an EMBL/GenBank/DDBJ whole genome shotgun (WGS) entry which is preliminary data.</text>
</comment>
<organism evidence="2 3">
    <name type="scientific">Bdellovibrio svalbardensis</name>
    <dbReference type="NCBI Taxonomy" id="2972972"/>
    <lineage>
        <taxon>Bacteria</taxon>
        <taxon>Pseudomonadati</taxon>
        <taxon>Bdellovibrionota</taxon>
        <taxon>Bdellovibrionia</taxon>
        <taxon>Bdellovibrionales</taxon>
        <taxon>Pseudobdellovibrionaceae</taxon>
        <taxon>Bdellovibrio</taxon>
    </lineage>
</organism>
<accession>A0ABT6DJT5</accession>
<feature type="chain" id="PRO_5047020125" evidence="1">
    <location>
        <begin position="24"/>
        <end position="335"/>
    </location>
</feature>
<evidence type="ECO:0000313" key="2">
    <source>
        <dbReference type="EMBL" id="MDG0817135.1"/>
    </source>
</evidence>
<keyword evidence="3" id="KW-1185">Reference proteome</keyword>
<gene>
    <name evidence="2" type="ORF">NWE73_12205</name>
</gene>
<protein>
    <submittedName>
        <fullName evidence="2">Uncharacterized protein</fullName>
    </submittedName>
</protein>
<dbReference type="Proteomes" id="UP001152321">
    <property type="component" value="Unassembled WGS sequence"/>
</dbReference>
<evidence type="ECO:0000256" key="1">
    <source>
        <dbReference type="SAM" id="SignalP"/>
    </source>
</evidence>
<evidence type="ECO:0000313" key="3">
    <source>
        <dbReference type="Proteomes" id="UP001152321"/>
    </source>
</evidence>
<reference evidence="2" key="1">
    <citation type="submission" date="2022-08" db="EMBL/GenBank/DDBJ databases">
        <title>Novel Bdellovibrio Species Isolated from Svalbard: Designation Bdellovibrio svalbardensis.</title>
        <authorList>
            <person name="Mitchell R.J."/>
            <person name="Choi S.Y."/>
        </authorList>
    </citation>
    <scope>NUCLEOTIDE SEQUENCE</scope>
    <source>
        <strain evidence="2">PAP01</strain>
    </source>
</reference>
<dbReference type="RefSeq" id="WP_277578611.1">
    <property type="nucleotide sequence ID" value="NZ_JANRMI010000003.1"/>
</dbReference>
<proteinExistence type="predicted"/>
<keyword evidence="1" id="KW-0732">Signal</keyword>
<sequence length="335" mass="37640">MNVSFFKHILWTLILASSVNAWAWPWSRAPKTETYLYQPEFQRMGQSYLDLLDGFPTDKLSSLPADQKAACVDRYSGILKDGVIDIRLALGYFDWTTGTPVGNYGLSPSMDLGAYAALKDVLTNSCTGSLRICGFKQDPKNPYIFTREVVVFGQKYRARVEMHFSSATEYYSSNVGKYANDQRERTQFMDNFFASALQNADATFYFGHSRNGGGPDFSPPRLTSKNKVDYDGYYEVVRPGFKKMLSALSNGSSQTKIFGLMSCDSRDHFLGKLRGAAPKTGVITSTAVLNVDEVYTAMIGAIDALLRGQCQKSFYKELRMTERNQKYITMDGMFE</sequence>